<dbReference type="PANTHER" id="PTHR46401">
    <property type="entry name" value="GLYCOSYLTRANSFERASE WBBK-RELATED"/>
    <property type="match status" value="1"/>
</dbReference>
<dbReference type="PANTHER" id="PTHR46401:SF2">
    <property type="entry name" value="GLYCOSYLTRANSFERASE WBBK-RELATED"/>
    <property type="match status" value="1"/>
</dbReference>
<accession>A0ABY7AKW1</accession>
<evidence type="ECO:0000256" key="1">
    <source>
        <dbReference type="ARBA" id="ARBA00022679"/>
    </source>
</evidence>
<dbReference type="SUPFAM" id="SSF53756">
    <property type="entry name" value="UDP-Glycosyltransferase/glycogen phosphorylase"/>
    <property type="match status" value="1"/>
</dbReference>
<keyword evidence="1" id="KW-0808">Transferase</keyword>
<organism evidence="2 3">
    <name type="scientific">Catenovulum adriaticum</name>
    <dbReference type="NCBI Taxonomy" id="2984846"/>
    <lineage>
        <taxon>Bacteria</taxon>
        <taxon>Pseudomonadati</taxon>
        <taxon>Pseudomonadota</taxon>
        <taxon>Gammaproteobacteria</taxon>
        <taxon>Alteromonadales</taxon>
        <taxon>Alteromonadaceae</taxon>
        <taxon>Catenovulum</taxon>
    </lineage>
</organism>
<gene>
    <name evidence="2" type="ORF">OLW01_09275</name>
</gene>
<sequence>MRKNILITTPRFPYPVIGGDRLRIYYICKELAKDYDLTLLSLCETQEEMQMPIPDDGVFAKVERVLLPKWKSYLNCLFTLPTKTPLQVAYYSSAEFKKKVDEFVPQHDLALAHLIRTGHYLRQSDIPKVLEMTDAISMNYERVGAIAKSSGFKNMVYSVEQSRLKNYEQEIAKDFDLSVFVSQVDKDYLFPAGSASRDKVLVCSNGVSFDALPCDYQPDGKTIVFIGNMTTVQNLDAARWFAKSVMPELVKRGNYQFKVIGRIKEQIKEEFNCYANTLATGGVESVAEAAKGAIAGVCPMRLGAGVQNKVLEYMALGMPAITSSVGLEGIEAEVGKELLVADDINDYVEVISNIAKNLDYAENLGSQGNEYVKKAHTWKGKLFPMIKLIDKLLN</sequence>
<name>A0ABY7AKW1_9ALTE</name>
<proteinExistence type="predicted"/>
<dbReference type="Proteomes" id="UP001163726">
    <property type="component" value="Chromosome"/>
</dbReference>
<evidence type="ECO:0000313" key="3">
    <source>
        <dbReference type="Proteomes" id="UP001163726"/>
    </source>
</evidence>
<keyword evidence="3" id="KW-1185">Reference proteome</keyword>
<dbReference type="RefSeq" id="WP_268073590.1">
    <property type="nucleotide sequence ID" value="NZ_CP109965.1"/>
</dbReference>
<dbReference type="Pfam" id="PF13692">
    <property type="entry name" value="Glyco_trans_1_4"/>
    <property type="match status" value="1"/>
</dbReference>
<protein>
    <submittedName>
        <fullName evidence="2">Glycosyltransferase family 4 protein</fullName>
    </submittedName>
</protein>
<reference evidence="2" key="1">
    <citation type="submission" date="2022-10" db="EMBL/GenBank/DDBJ databases">
        <title>Catenovulum adriacola sp. nov. isolated in the Harbour of Susak.</title>
        <authorList>
            <person name="Schoch T."/>
            <person name="Reich S.J."/>
            <person name="Stoeferle S."/>
            <person name="Flaiz M."/>
            <person name="Kazda M."/>
            <person name="Riedel C.U."/>
            <person name="Duerre P."/>
        </authorList>
    </citation>
    <scope>NUCLEOTIDE SEQUENCE</scope>
    <source>
        <strain evidence="2">TS8</strain>
    </source>
</reference>
<evidence type="ECO:0000313" key="2">
    <source>
        <dbReference type="EMBL" id="WAJ69372.1"/>
    </source>
</evidence>
<dbReference type="CDD" id="cd03801">
    <property type="entry name" value="GT4_PimA-like"/>
    <property type="match status" value="1"/>
</dbReference>
<dbReference type="EMBL" id="CP109965">
    <property type="protein sequence ID" value="WAJ69372.1"/>
    <property type="molecule type" value="Genomic_DNA"/>
</dbReference>
<dbReference type="Gene3D" id="3.40.50.2000">
    <property type="entry name" value="Glycogen Phosphorylase B"/>
    <property type="match status" value="1"/>
</dbReference>